<dbReference type="Proteomes" id="UP000823872">
    <property type="component" value="Chromosome D1"/>
</dbReference>
<sequence>MCLLAIWMSSLEKCLFMFSAHFFTGFFVFQVWSLVSSLYILDTSPLSDMSFANIFSHSVGCLLVLLVVSFAVQKLFIFIRSQ</sequence>
<feature type="transmembrane region" description="Helical" evidence="1">
    <location>
        <begin position="55"/>
        <end position="79"/>
    </location>
</feature>
<proteinExistence type="predicted"/>
<evidence type="ECO:0000313" key="2">
    <source>
        <dbReference type="Ensembl" id="ENSFCTP00005024292.1"/>
    </source>
</evidence>
<accession>A0ABI7XP05</accession>
<reference evidence="2" key="2">
    <citation type="submission" date="2025-08" db="UniProtKB">
        <authorList>
            <consortium name="Ensembl"/>
        </authorList>
    </citation>
    <scope>IDENTIFICATION</scope>
    <source>
        <strain evidence="2">breed Abyssinian</strain>
    </source>
</reference>
<reference evidence="2" key="3">
    <citation type="submission" date="2025-09" db="UniProtKB">
        <authorList>
            <consortium name="Ensembl"/>
        </authorList>
    </citation>
    <scope>IDENTIFICATION</scope>
    <source>
        <strain evidence="2">breed Abyssinian</strain>
    </source>
</reference>
<keyword evidence="1" id="KW-1133">Transmembrane helix</keyword>
<dbReference type="GeneTree" id="ENSGT01140000286485"/>
<reference evidence="2 3" key="1">
    <citation type="submission" date="2021-02" db="EMBL/GenBank/DDBJ databases">
        <title>Safari Cat Assemblies.</title>
        <authorList>
            <person name="Bredemeyer K.R."/>
            <person name="Murphy W.J."/>
        </authorList>
    </citation>
    <scope>NUCLEOTIDE SEQUENCE [LARGE SCALE GENOMIC DNA]</scope>
</reference>
<keyword evidence="1" id="KW-0812">Transmembrane</keyword>
<dbReference type="Ensembl" id="ENSFCTT00005035395.1">
    <property type="protein sequence ID" value="ENSFCTP00005024292.1"/>
    <property type="gene ID" value="ENSFCTG00005012494.1"/>
</dbReference>
<name>A0ABI7XP05_FELCA</name>
<keyword evidence="1" id="KW-0472">Membrane</keyword>
<protein>
    <submittedName>
        <fullName evidence="2">Uncharacterized protein</fullName>
    </submittedName>
</protein>
<feature type="transmembrane region" description="Helical" evidence="1">
    <location>
        <begin position="14"/>
        <end position="35"/>
    </location>
</feature>
<evidence type="ECO:0000313" key="3">
    <source>
        <dbReference type="Proteomes" id="UP000823872"/>
    </source>
</evidence>
<organism evidence="2 3">
    <name type="scientific">Felis catus</name>
    <name type="common">Cat</name>
    <name type="synonym">Felis silvestris catus</name>
    <dbReference type="NCBI Taxonomy" id="9685"/>
    <lineage>
        <taxon>Eukaryota</taxon>
        <taxon>Metazoa</taxon>
        <taxon>Chordata</taxon>
        <taxon>Craniata</taxon>
        <taxon>Vertebrata</taxon>
        <taxon>Euteleostomi</taxon>
        <taxon>Mammalia</taxon>
        <taxon>Eutheria</taxon>
        <taxon>Laurasiatheria</taxon>
        <taxon>Carnivora</taxon>
        <taxon>Feliformia</taxon>
        <taxon>Felidae</taxon>
        <taxon>Felinae</taxon>
        <taxon>Felis</taxon>
    </lineage>
</organism>
<keyword evidence="3" id="KW-1185">Reference proteome</keyword>
<evidence type="ECO:0000256" key="1">
    <source>
        <dbReference type="SAM" id="Phobius"/>
    </source>
</evidence>